<evidence type="ECO:0000313" key="12">
    <source>
        <dbReference type="EMBL" id="EME35800.1"/>
    </source>
</evidence>
<keyword evidence="8 11" id="KW-1133">Transmembrane helix</keyword>
<evidence type="ECO:0000256" key="10">
    <source>
        <dbReference type="ARBA" id="ARBA00023136"/>
    </source>
</evidence>
<dbReference type="InterPro" id="IPR045861">
    <property type="entry name" value="CorA_cytoplasmic_dom"/>
</dbReference>
<dbReference type="EMBL" id="ANHZ02000020">
    <property type="protein sequence ID" value="EME35800.1"/>
    <property type="molecule type" value="Genomic_DNA"/>
</dbReference>
<evidence type="ECO:0000256" key="4">
    <source>
        <dbReference type="ARBA" id="ARBA00022475"/>
    </source>
</evidence>
<keyword evidence="9" id="KW-0406">Ion transport</keyword>
<dbReference type="AlphaFoldDB" id="M2YBD6"/>
<evidence type="ECO:0000256" key="2">
    <source>
        <dbReference type="ARBA" id="ARBA00009765"/>
    </source>
</evidence>
<comment type="similarity">
    <text evidence="2">Belongs to the CorA metal ion transporter (MIT) (TC 1.A.35) family.</text>
</comment>
<evidence type="ECO:0000256" key="7">
    <source>
        <dbReference type="ARBA" id="ARBA00022833"/>
    </source>
</evidence>
<evidence type="ECO:0000313" key="13">
    <source>
        <dbReference type="Proteomes" id="UP000009877"/>
    </source>
</evidence>
<dbReference type="RefSeq" id="WP_006215426.1">
    <property type="nucleotide sequence ID" value="NZ_ANHZ02000020.1"/>
</dbReference>
<gene>
    <name evidence="12" type="ORF">C884_01200</name>
</gene>
<evidence type="ECO:0000256" key="8">
    <source>
        <dbReference type="ARBA" id="ARBA00022989"/>
    </source>
</evidence>
<reference evidence="12 13" key="1">
    <citation type="journal article" date="2014" name="Genome Announc.">
        <title>Draft Genome Sequence of Kocuria palustris PEL.</title>
        <authorList>
            <person name="Sharma G."/>
            <person name="Khatri I."/>
            <person name="Subramanian S."/>
        </authorList>
    </citation>
    <scope>NUCLEOTIDE SEQUENCE [LARGE SCALE GENOMIC DNA]</scope>
    <source>
        <strain evidence="12 13">PEL</strain>
    </source>
</reference>
<accession>M2YBD6</accession>
<evidence type="ECO:0000256" key="11">
    <source>
        <dbReference type="SAM" id="Phobius"/>
    </source>
</evidence>
<dbReference type="GO" id="GO:0005886">
    <property type="term" value="C:plasma membrane"/>
    <property type="evidence" value="ECO:0007669"/>
    <property type="project" value="UniProtKB-SubCell"/>
</dbReference>
<keyword evidence="6 11" id="KW-0812">Transmembrane</keyword>
<dbReference type="Pfam" id="PF01544">
    <property type="entry name" value="CorA"/>
    <property type="match status" value="1"/>
</dbReference>
<dbReference type="SUPFAM" id="SSF144083">
    <property type="entry name" value="Magnesium transport protein CorA, transmembrane region"/>
    <property type="match status" value="1"/>
</dbReference>
<dbReference type="GO" id="GO:0050897">
    <property type="term" value="F:cobalt ion binding"/>
    <property type="evidence" value="ECO:0007669"/>
    <property type="project" value="TreeGrafter"/>
</dbReference>
<keyword evidence="10 11" id="KW-0472">Membrane</keyword>
<dbReference type="SUPFAM" id="SSF143865">
    <property type="entry name" value="CorA soluble domain-like"/>
    <property type="match status" value="1"/>
</dbReference>
<comment type="caution">
    <text evidence="12">The sequence shown here is derived from an EMBL/GenBank/DDBJ whole genome shotgun (WGS) entry which is preliminary data.</text>
</comment>
<evidence type="ECO:0000256" key="6">
    <source>
        <dbReference type="ARBA" id="ARBA00022692"/>
    </source>
</evidence>
<keyword evidence="5" id="KW-0997">Cell inner membrane</keyword>
<sequence>MHVISDEQRLRQHSSGPVCVLAEPDQEELIRRAASLGGLDLPDLQRRHHRPRAAVEKGQAAPVLMVLQDQHEHRPVQIVSNDDVSLQVGHPEDLADVRPAVEASPEHGRAGLVAAVTAVAQQAEDALERIDDDSQQLGDETLGFASAARRRELGRLRAELFRLGQTQAAHRNMLIAHDELSDLLEQQHRSRLNQAAATFGANQSTATRLYAMVGDVLDEQATVVSERLTVVATIFLPLTLANGFFGMNFQWMLDRLDSLASFLLLGLLAPAVLTVLTVFGLRLLNRRT</sequence>
<dbReference type="PANTHER" id="PTHR46494">
    <property type="entry name" value="CORA FAMILY METAL ION TRANSPORTER (EUROFUNG)"/>
    <property type="match status" value="1"/>
</dbReference>
<evidence type="ECO:0000256" key="9">
    <source>
        <dbReference type="ARBA" id="ARBA00023065"/>
    </source>
</evidence>
<keyword evidence="7" id="KW-0862">Zinc</keyword>
<evidence type="ECO:0000256" key="1">
    <source>
        <dbReference type="ARBA" id="ARBA00004651"/>
    </source>
</evidence>
<keyword evidence="13" id="KW-1185">Reference proteome</keyword>
<dbReference type="PANTHER" id="PTHR46494:SF3">
    <property type="entry name" value="ZINC TRANSPORT PROTEIN ZNTB"/>
    <property type="match status" value="1"/>
</dbReference>
<proteinExistence type="inferred from homology"/>
<comment type="subcellular location">
    <subcellularLocation>
        <location evidence="1">Cell membrane</location>
        <topology evidence="1">Multi-pass membrane protein</topology>
    </subcellularLocation>
</comment>
<dbReference type="GO" id="GO:0015095">
    <property type="term" value="F:magnesium ion transmembrane transporter activity"/>
    <property type="evidence" value="ECO:0007669"/>
    <property type="project" value="TreeGrafter"/>
</dbReference>
<evidence type="ECO:0008006" key="14">
    <source>
        <dbReference type="Google" id="ProtNLM"/>
    </source>
</evidence>
<keyword evidence="3" id="KW-0813">Transport</keyword>
<dbReference type="GO" id="GO:0015087">
    <property type="term" value="F:cobalt ion transmembrane transporter activity"/>
    <property type="evidence" value="ECO:0007669"/>
    <property type="project" value="TreeGrafter"/>
</dbReference>
<name>M2YBD6_9MICC</name>
<organism evidence="12 13">
    <name type="scientific">Kocuria palustris PEL</name>
    <dbReference type="NCBI Taxonomy" id="1236550"/>
    <lineage>
        <taxon>Bacteria</taxon>
        <taxon>Bacillati</taxon>
        <taxon>Actinomycetota</taxon>
        <taxon>Actinomycetes</taxon>
        <taxon>Micrococcales</taxon>
        <taxon>Micrococcaceae</taxon>
        <taxon>Kocuria</taxon>
    </lineage>
</organism>
<keyword evidence="4" id="KW-1003">Cell membrane</keyword>
<dbReference type="GO" id="GO:0000287">
    <property type="term" value="F:magnesium ion binding"/>
    <property type="evidence" value="ECO:0007669"/>
    <property type="project" value="TreeGrafter"/>
</dbReference>
<dbReference type="Proteomes" id="UP000009877">
    <property type="component" value="Unassembled WGS sequence"/>
</dbReference>
<feature type="transmembrane region" description="Helical" evidence="11">
    <location>
        <begin position="259"/>
        <end position="284"/>
    </location>
</feature>
<dbReference type="Gene3D" id="1.20.58.340">
    <property type="entry name" value="Magnesium transport protein CorA, transmembrane region"/>
    <property type="match status" value="1"/>
</dbReference>
<evidence type="ECO:0000256" key="5">
    <source>
        <dbReference type="ARBA" id="ARBA00022519"/>
    </source>
</evidence>
<feature type="transmembrane region" description="Helical" evidence="11">
    <location>
        <begin position="228"/>
        <end position="247"/>
    </location>
</feature>
<protein>
    <recommendedName>
        <fullName evidence="14">Magnesium and cobalt transport protein CorA</fullName>
    </recommendedName>
</protein>
<dbReference type="InterPro" id="IPR045863">
    <property type="entry name" value="CorA_TM1_TM2"/>
</dbReference>
<dbReference type="InterPro" id="IPR002523">
    <property type="entry name" value="MgTranspt_CorA/ZnTranspt_ZntB"/>
</dbReference>
<evidence type="ECO:0000256" key="3">
    <source>
        <dbReference type="ARBA" id="ARBA00022448"/>
    </source>
</evidence>